<feature type="non-terminal residue" evidence="1">
    <location>
        <position position="1"/>
    </location>
</feature>
<comment type="caution">
    <text evidence="1">The sequence shown here is derived from an EMBL/GenBank/DDBJ whole genome shotgun (WGS) entry which is preliminary data.</text>
</comment>
<name>A0A0F9N1L1_9ZZZZ</name>
<gene>
    <name evidence="1" type="ORF">LCGC14_1022520</name>
</gene>
<sequence>MKTLVYSVDLKSRAVKEALKATCKEKNISAKDDYKKVEKIVDDFLADYKGGNIEKIFPDRKREKLFLYLKHSPHKNIRSQEIVEDILRIKNPVFVMAREKILFASDEKLT</sequence>
<accession>A0A0F9N1L1</accession>
<proteinExistence type="predicted"/>
<dbReference type="EMBL" id="LAZR01004095">
    <property type="protein sequence ID" value="KKN11844.1"/>
    <property type="molecule type" value="Genomic_DNA"/>
</dbReference>
<evidence type="ECO:0000313" key="1">
    <source>
        <dbReference type="EMBL" id="KKN11844.1"/>
    </source>
</evidence>
<reference evidence="1" key="1">
    <citation type="journal article" date="2015" name="Nature">
        <title>Complex archaea that bridge the gap between prokaryotes and eukaryotes.</title>
        <authorList>
            <person name="Spang A."/>
            <person name="Saw J.H."/>
            <person name="Jorgensen S.L."/>
            <person name="Zaremba-Niedzwiedzka K."/>
            <person name="Martijn J."/>
            <person name="Lind A.E."/>
            <person name="van Eijk R."/>
            <person name="Schleper C."/>
            <person name="Guy L."/>
            <person name="Ettema T.J."/>
        </authorList>
    </citation>
    <scope>NUCLEOTIDE SEQUENCE</scope>
</reference>
<protein>
    <submittedName>
        <fullName evidence="1">Uncharacterized protein</fullName>
    </submittedName>
</protein>
<organism evidence="1">
    <name type="scientific">marine sediment metagenome</name>
    <dbReference type="NCBI Taxonomy" id="412755"/>
    <lineage>
        <taxon>unclassified sequences</taxon>
        <taxon>metagenomes</taxon>
        <taxon>ecological metagenomes</taxon>
    </lineage>
</organism>
<dbReference type="AlphaFoldDB" id="A0A0F9N1L1"/>